<dbReference type="AlphaFoldDB" id="A0A9W9V418"/>
<dbReference type="OrthoDB" id="10409165at2759"/>
<evidence type="ECO:0000313" key="3">
    <source>
        <dbReference type="Proteomes" id="UP001147752"/>
    </source>
</evidence>
<gene>
    <name evidence="2" type="ORF">N7517_008342</name>
</gene>
<reference evidence="2" key="1">
    <citation type="submission" date="2022-12" db="EMBL/GenBank/DDBJ databases">
        <authorList>
            <person name="Petersen C."/>
        </authorList>
    </citation>
    <scope>NUCLEOTIDE SEQUENCE</scope>
    <source>
        <strain evidence="2">IBT 3081</strain>
    </source>
</reference>
<organism evidence="2 3">
    <name type="scientific">Penicillium concentricum</name>
    <dbReference type="NCBI Taxonomy" id="293559"/>
    <lineage>
        <taxon>Eukaryota</taxon>
        <taxon>Fungi</taxon>
        <taxon>Dikarya</taxon>
        <taxon>Ascomycota</taxon>
        <taxon>Pezizomycotina</taxon>
        <taxon>Eurotiomycetes</taxon>
        <taxon>Eurotiomycetidae</taxon>
        <taxon>Eurotiales</taxon>
        <taxon>Aspergillaceae</taxon>
        <taxon>Penicillium</taxon>
    </lineage>
</organism>
<keyword evidence="3" id="KW-1185">Reference proteome</keyword>
<sequence length="90" mass="10054">MKKFIFEREEKILCRAQVNPATKGSQKSSLQPETPYHPVATNIKAKKQEKQKAARHGKNRASPSINTENRVFEIPNATGIPSHGIIMRGS</sequence>
<evidence type="ECO:0000313" key="2">
    <source>
        <dbReference type="EMBL" id="KAJ5365456.1"/>
    </source>
</evidence>
<dbReference type="GeneID" id="81465255"/>
<dbReference type="RefSeq" id="XP_056576923.1">
    <property type="nucleotide sequence ID" value="XM_056726072.1"/>
</dbReference>
<name>A0A9W9V418_9EURO</name>
<comment type="caution">
    <text evidence="2">The sequence shown here is derived from an EMBL/GenBank/DDBJ whole genome shotgun (WGS) entry which is preliminary data.</text>
</comment>
<dbReference type="EMBL" id="JAPZBT010000003">
    <property type="protein sequence ID" value="KAJ5365456.1"/>
    <property type="molecule type" value="Genomic_DNA"/>
</dbReference>
<proteinExistence type="predicted"/>
<dbReference type="Proteomes" id="UP001147752">
    <property type="component" value="Unassembled WGS sequence"/>
</dbReference>
<reference evidence="2" key="2">
    <citation type="journal article" date="2023" name="IMA Fungus">
        <title>Comparative genomic study of the Penicillium genus elucidates a diverse pangenome and 15 lateral gene transfer events.</title>
        <authorList>
            <person name="Petersen C."/>
            <person name="Sorensen T."/>
            <person name="Nielsen M.R."/>
            <person name="Sondergaard T.E."/>
            <person name="Sorensen J.L."/>
            <person name="Fitzpatrick D.A."/>
            <person name="Frisvad J.C."/>
            <person name="Nielsen K.L."/>
        </authorList>
    </citation>
    <scope>NUCLEOTIDE SEQUENCE</scope>
    <source>
        <strain evidence="2">IBT 3081</strain>
    </source>
</reference>
<accession>A0A9W9V418</accession>
<feature type="compositionally biased region" description="Polar residues" evidence="1">
    <location>
        <begin position="19"/>
        <end position="32"/>
    </location>
</feature>
<evidence type="ECO:0000256" key="1">
    <source>
        <dbReference type="SAM" id="MobiDB-lite"/>
    </source>
</evidence>
<protein>
    <submittedName>
        <fullName evidence="2">Uncharacterized protein</fullName>
    </submittedName>
</protein>
<feature type="region of interest" description="Disordered" evidence="1">
    <location>
        <begin position="17"/>
        <end position="90"/>
    </location>
</feature>